<evidence type="ECO:0000256" key="1">
    <source>
        <dbReference type="ARBA" id="ARBA00022448"/>
    </source>
</evidence>
<keyword evidence="4" id="KW-0249">Electron transport</keyword>
<evidence type="ECO:0000313" key="11">
    <source>
        <dbReference type="Proteomes" id="UP000760480"/>
    </source>
</evidence>
<evidence type="ECO:0000256" key="3">
    <source>
        <dbReference type="ARBA" id="ARBA00022723"/>
    </source>
</evidence>
<evidence type="ECO:0000256" key="2">
    <source>
        <dbReference type="ARBA" id="ARBA00022617"/>
    </source>
</evidence>
<evidence type="ECO:0000256" key="6">
    <source>
        <dbReference type="PROSITE-ProRule" id="PRU00433"/>
    </source>
</evidence>
<feature type="compositionally biased region" description="Low complexity" evidence="7">
    <location>
        <begin position="159"/>
        <end position="191"/>
    </location>
</feature>
<dbReference type="InterPro" id="IPR009056">
    <property type="entry name" value="Cyt_c-like_dom"/>
</dbReference>
<feature type="region of interest" description="Disordered" evidence="7">
    <location>
        <begin position="159"/>
        <end position="197"/>
    </location>
</feature>
<evidence type="ECO:0000256" key="4">
    <source>
        <dbReference type="ARBA" id="ARBA00022982"/>
    </source>
</evidence>
<dbReference type="PANTHER" id="PTHR40942:SF4">
    <property type="entry name" value="CYTOCHROME C5"/>
    <property type="match status" value="1"/>
</dbReference>
<accession>A0ABX1TKB2</accession>
<keyword evidence="1" id="KW-0813">Transport</keyword>
<dbReference type="SUPFAM" id="SSF46626">
    <property type="entry name" value="Cytochrome c"/>
    <property type="match status" value="1"/>
</dbReference>
<sequence>MNPQVDKSVVTTTVTLIAALVLLAVVLFMAASLISVVDNIAPDDGSRKQSAVLERIKPIARVSFEQPKPVVAVQLSAKQVYDKVCAACHATGTLGAPKVGEKAQWEPRFAQGLDTLATHATNGIRAMPAKGGDPSLTEANLKDAIVYMLEETGIKAGAAPAAAEAAPAAAPAAEAAPAAAPSTSPASTSTTKTGPVP</sequence>
<keyword evidence="8" id="KW-0472">Membrane</keyword>
<gene>
    <name evidence="10" type="ORF">E4P82_11820</name>
</gene>
<dbReference type="PROSITE" id="PS51007">
    <property type="entry name" value="CYTC"/>
    <property type="match status" value="1"/>
</dbReference>
<keyword evidence="11" id="KW-1185">Reference proteome</keyword>
<organism evidence="10 11">
    <name type="scientific">Candidatus Competibacter phosphatis</name>
    <dbReference type="NCBI Taxonomy" id="221280"/>
    <lineage>
        <taxon>Bacteria</taxon>
        <taxon>Pseudomonadati</taxon>
        <taxon>Pseudomonadota</taxon>
        <taxon>Gammaproteobacteria</taxon>
        <taxon>Candidatus Competibacteraceae</taxon>
        <taxon>Candidatus Competibacter</taxon>
    </lineage>
</organism>
<evidence type="ECO:0000256" key="5">
    <source>
        <dbReference type="ARBA" id="ARBA00023004"/>
    </source>
</evidence>
<dbReference type="Pfam" id="PF13442">
    <property type="entry name" value="Cytochrome_CBB3"/>
    <property type="match status" value="1"/>
</dbReference>
<evidence type="ECO:0000256" key="8">
    <source>
        <dbReference type="SAM" id="Phobius"/>
    </source>
</evidence>
<keyword evidence="8" id="KW-1133">Transmembrane helix</keyword>
<feature type="domain" description="Cytochrome c" evidence="9">
    <location>
        <begin position="72"/>
        <end position="152"/>
    </location>
</feature>
<evidence type="ECO:0000313" key="10">
    <source>
        <dbReference type="EMBL" id="NMQ19825.1"/>
    </source>
</evidence>
<dbReference type="InterPro" id="IPR036909">
    <property type="entry name" value="Cyt_c-like_dom_sf"/>
</dbReference>
<reference evidence="10 11" key="1">
    <citation type="submission" date="2019-03" db="EMBL/GenBank/DDBJ databases">
        <title>Metabolic reconstructions from genomes of highly enriched 'Candidatus Accumulibacter' and 'Candidatus Competibacter' bioreactor populations.</title>
        <authorList>
            <person name="Annavajhala M.K."/>
            <person name="Welles L."/>
            <person name="Abbas B."/>
            <person name="Sorokin D."/>
            <person name="Park H."/>
            <person name="Van Loosdrecht M."/>
            <person name="Chandran K."/>
        </authorList>
    </citation>
    <scope>NUCLEOTIDE SEQUENCE [LARGE SCALE GENOMIC DNA]</scope>
    <source>
        <strain evidence="10 11">SBR_G</strain>
    </source>
</reference>
<dbReference type="PANTHER" id="PTHR40942">
    <property type="match status" value="1"/>
</dbReference>
<keyword evidence="5 6" id="KW-0408">Iron</keyword>
<keyword evidence="8" id="KW-0812">Transmembrane</keyword>
<proteinExistence type="predicted"/>
<keyword evidence="2 6" id="KW-0349">Heme</keyword>
<dbReference type="InterPro" id="IPR002323">
    <property type="entry name" value="Cyt_CIE"/>
</dbReference>
<dbReference type="EMBL" id="SPMZ01000032">
    <property type="protein sequence ID" value="NMQ19825.1"/>
    <property type="molecule type" value="Genomic_DNA"/>
</dbReference>
<feature type="transmembrane region" description="Helical" evidence="8">
    <location>
        <begin position="12"/>
        <end position="37"/>
    </location>
</feature>
<comment type="caution">
    <text evidence="10">The sequence shown here is derived from an EMBL/GenBank/DDBJ whole genome shotgun (WGS) entry which is preliminary data.</text>
</comment>
<dbReference type="Gene3D" id="1.10.760.10">
    <property type="entry name" value="Cytochrome c-like domain"/>
    <property type="match status" value="1"/>
</dbReference>
<dbReference type="PRINTS" id="PR00607">
    <property type="entry name" value="CYTCHROMECIE"/>
</dbReference>
<dbReference type="RefSeq" id="WP_169249090.1">
    <property type="nucleotide sequence ID" value="NZ_SPMZ01000032.1"/>
</dbReference>
<evidence type="ECO:0000259" key="9">
    <source>
        <dbReference type="PROSITE" id="PS51007"/>
    </source>
</evidence>
<keyword evidence="3 6" id="KW-0479">Metal-binding</keyword>
<dbReference type="Proteomes" id="UP000760480">
    <property type="component" value="Unassembled WGS sequence"/>
</dbReference>
<name>A0ABX1TKB2_9GAMM</name>
<protein>
    <submittedName>
        <fullName evidence="10">Cytochrome c5 family protein</fullName>
    </submittedName>
</protein>
<evidence type="ECO:0000256" key="7">
    <source>
        <dbReference type="SAM" id="MobiDB-lite"/>
    </source>
</evidence>